<dbReference type="AlphaFoldDB" id="A0A6A5UE38"/>
<keyword evidence="1" id="KW-1133">Transmembrane helix</keyword>
<protein>
    <recommendedName>
        <fullName evidence="4">TLC domain-containing protein</fullName>
    </recommendedName>
</protein>
<accession>A0A6A5UE38</accession>
<feature type="transmembrane region" description="Helical" evidence="1">
    <location>
        <begin position="114"/>
        <end position="134"/>
    </location>
</feature>
<evidence type="ECO:0000256" key="1">
    <source>
        <dbReference type="SAM" id="Phobius"/>
    </source>
</evidence>
<dbReference type="Proteomes" id="UP000800035">
    <property type="component" value="Unassembled WGS sequence"/>
</dbReference>
<keyword evidence="1" id="KW-0812">Transmembrane</keyword>
<feature type="transmembrane region" description="Helical" evidence="1">
    <location>
        <begin position="44"/>
        <end position="69"/>
    </location>
</feature>
<reference evidence="2" key="1">
    <citation type="journal article" date="2020" name="Stud. Mycol.">
        <title>101 Dothideomycetes genomes: a test case for predicting lifestyles and emergence of pathogens.</title>
        <authorList>
            <person name="Haridas S."/>
            <person name="Albert R."/>
            <person name="Binder M."/>
            <person name="Bloem J."/>
            <person name="Labutti K."/>
            <person name="Salamov A."/>
            <person name="Andreopoulos B."/>
            <person name="Baker S."/>
            <person name="Barry K."/>
            <person name="Bills G."/>
            <person name="Bluhm B."/>
            <person name="Cannon C."/>
            <person name="Castanera R."/>
            <person name="Culley D."/>
            <person name="Daum C."/>
            <person name="Ezra D."/>
            <person name="Gonzalez J."/>
            <person name="Henrissat B."/>
            <person name="Kuo A."/>
            <person name="Liang C."/>
            <person name="Lipzen A."/>
            <person name="Lutzoni F."/>
            <person name="Magnuson J."/>
            <person name="Mondo S."/>
            <person name="Nolan M."/>
            <person name="Ohm R."/>
            <person name="Pangilinan J."/>
            <person name="Park H.-J."/>
            <person name="Ramirez L."/>
            <person name="Alfaro M."/>
            <person name="Sun H."/>
            <person name="Tritt A."/>
            <person name="Yoshinaga Y."/>
            <person name="Zwiers L.-H."/>
            <person name="Turgeon B."/>
            <person name="Goodwin S."/>
            <person name="Spatafora J."/>
            <person name="Crous P."/>
            <person name="Grigoriev I."/>
        </authorList>
    </citation>
    <scope>NUCLEOTIDE SEQUENCE</scope>
    <source>
        <strain evidence="2">CBS 675.92</strain>
    </source>
</reference>
<dbReference type="EMBL" id="ML976979">
    <property type="protein sequence ID" value="KAF1962219.1"/>
    <property type="molecule type" value="Genomic_DNA"/>
</dbReference>
<proteinExistence type="predicted"/>
<feature type="transmembrane region" description="Helical" evidence="1">
    <location>
        <begin position="149"/>
        <end position="172"/>
    </location>
</feature>
<organism evidence="2 3">
    <name type="scientific">Byssothecium circinans</name>
    <dbReference type="NCBI Taxonomy" id="147558"/>
    <lineage>
        <taxon>Eukaryota</taxon>
        <taxon>Fungi</taxon>
        <taxon>Dikarya</taxon>
        <taxon>Ascomycota</taxon>
        <taxon>Pezizomycotina</taxon>
        <taxon>Dothideomycetes</taxon>
        <taxon>Pleosporomycetidae</taxon>
        <taxon>Pleosporales</taxon>
        <taxon>Massarineae</taxon>
        <taxon>Massarinaceae</taxon>
        <taxon>Byssothecium</taxon>
    </lineage>
</organism>
<evidence type="ECO:0000313" key="3">
    <source>
        <dbReference type="Proteomes" id="UP000800035"/>
    </source>
</evidence>
<sequence length="306" mass="34711">MGYVQFLVTFGLIKQYALEGYLIRKRELYKQTWARINHRDQRTLVNHHLSLGVKIIILLIAIVPFMFIVAGHEFAYSPIPHSRISVGDMMFIVSNMYTAMYTFELCYRTGISPIAWLHHTGTAVMAQYALVLSADPEHRDGGIEQVLCWIWGLFDIFSEAIPHLTFILYRLFPRSHATLYRWFVVCTIIMLFSTVLETGIVFWIFITLYGRWRRELKILTPAFHCLFTAAQLWGARALWGLAKRQRMLIEEEKGRVCLCGGNADGGIGAERKGDGADSAEVKGGKLGGVVGRDECPCPEIASVRTS</sequence>
<feature type="transmembrane region" description="Helical" evidence="1">
    <location>
        <begin position="89"/>
        <end position="107"/>
    </location>
</feature>
<dbReference type="OrthoDB" id="10010954at2759"/>
<feature type="transmembrane region" description="Helical" evidence="1">
    <location>
        <begin position="179"/>
        <end position="206"/>
    </location>
</feature>
<evidence type="ECO:0008006" key="4">
    <source>
        <dbReference type="Google" id="ProtNLM"/>
    </source>
</evidence>
<keyword evidence="1" id="KW-0472">Membrane</keyword>
<name>A0A6A5UE38_9PLEO</name>
<gene>
    <name evidence="2" type="ORF">CC80DRAFT_399744</name>
</gene>
<keyword evidence="3" id="KW-1185">Reference proteome</keyword>
<evidence type="ECO:0000313" key="2">
    <source>
        <dbReference type="EMBL" id="KAF1962219.1"/>
    </source>
</evidence>